<comment type="similarity">
    <text evidence="1 3">Belongs to the short-chain dehydrogenases/reductases (SDR) family.</text>
</comment>
<dbReference type="AlphaFoldDB" id="A0A6N8J542"/>
<dbReference type="InterPro" id="IPR002347">
    <property type="entry name" value="SDR_fam"/>
</dbReference>
<dbReference type="Pfam" id="PF00106">
    <property type="entry name" value="adh_short"/>
    <property type="match status" value="1"/>
</dbReference>
<feature type="domain" description="Ketoreductase" evidence="4">
    <location>
        <begin position="6"/>
        <end position="181"/>
    </location>
</feature>
<dbReference type="PANTHER" id="PTHR44196:SF1">
    <property type="entry name" value="DEHYDROGENASE_REDUCTASE SDR FAMILY MEMBER 7B"/>
    <property type="match status" value="1"/>
</dbReference>
<dbReference type="OrthoDB" id="9810734at2"/>
<name>A0A6N8J542_9BACT</name>
<dbReference type="EMBL" id="WRXO01000001">
    <property type="protein sequence ID" value="MVT40375.1"/>
    <property type="molecule type" value="Genomic_DNA"/>
</dbReference>
<evidence type="ECO:0000256" key="3">
    <source>
        <dbReference type="RuleBase" id="RU000363"/>
    </source>
</evidence>
<evidence type="ECO:0000256" key="1">
    <source>
        <dbReference type="ARBA" id="ARBA00006484"/>
    </source>
</evidence>
<sequence>MKTTNNTVLITGGSLGIGFEIAKSLSEQGNHVIITGRNAERLEKAAAQLKNVTPIVSDVANEQDIDKLVQTLNTQFPKLNVVINNAGFSYVYKLADHADAAKKAKEEMQTNFFSIVYLNEKLLPLLSKQTEAAIVNVSSIVAFTPGINLPGYSASKAALHSYTQALRFTYQASSVKVFELMPPLVNTTFSTEIGGENGIPPKVVADELLQSLATDNYEIRVAGTNDFYKLYLSSPSDALNAMNANR</sequence>
<dbReference type="Gene3D" id="3.40.50.720">
    <property type="entry name" value="NAD(P)-binding Rossmann-like Domain"/>
    <property type="match status" value="1"/>
</dbReference>
<keyword evidence="2" id="KW-0560">Oxidoreductase</keyword>
<keyword evidence="6" id="KW-1185">Reference proteome</keyword>
<dbReference type="InterPro" id="IPR036291">
    <property type="entry name" value="NAD(P)-bd_dom_sf"/>
</dbReference>
<dbReference type="SUPFAM" id="SSF51735">
    <property type="entry name" value="NAD(P)-binding Rossmann-fold domains"/>
    <property type="match status" value="1"/>
</dbReference>
<evidence type="ECO:0000259" key="4">
    <source>
        <dbReference type="SMART" id="SM00822"/>
    </source>
</evidence>
<comment type="caution">
    <text evidence="5">The sequence shown here is derived from an EMBL/GenBank/DDBJ whole genome shotgun (WGS) entry which is preliminary data.</text>
</comment>
<dbReference type="PROSITE" id="PS00061">
    <property type="entry name" value="ADH_SHORT"/>
    <property type="match status" value="1"/>
</dbReference>
<evidence type="ECO:0000256" key="2">
    <source>
        <dbReference type="ARBA" id="ARBA00023002"/>
    </source>
</evidence>
<dbReference type="RefSeq" id="WP_157299008.1">
    <property type="nucleotide sequence ID" value="NZ_BAAAZB010000005.1"/>
</dbReference>
<gene>
    <name evidence="5" type="ORF">GO495_07260</name>
</gene>
<dbReference type="InterPro" id="IPR057326">
    <property type="entry name" value="KR_dom"/>
</dbReference>
<dbReference type="InterPro" id="IPR020904">
    <property type="entry name" value="Sc_DH/Rdtase_CS"/>
</dbReference>
<protein>
    <submittedName>
        <fullName evidence="5">SDR family NAD(P)-dependent oxidoreductase</fullName>
    </submittedName>
</protein>
<accession>A0A6N8J542</accession>
<evidence type="ECO:0000313" key="5">
    <source>
        <dbReference type="EMBL" id="MVT40375.1"/>
    </source>
</evidence>
<dbReference type="PRINTS" id="PR00081">
    <property type="entry name" value="GDHRDH"/>
</dbReference>
<reference evidence="5 6" key="1">
    <citation type="submission" date="2019-12" db="EMBL/GenBank/DDBJ databases">
        <title>The draft genomic sequence of strain Chitinophaga oryziterrae JCM 16595.</title>
        <authorList>
            <person name="Zhang X."/>
        </authorList>
    </citation>
    <scope>NUCLEOTIDE SEQUENCE [LARGE SCALE GENOMIC DNA]</scope>
    <source>
        <strain evidence="5 6">JCM 16595</strain>
    </source>
</reference>
<organism evidence="5 6">
    <name type="scientific">Chitinophaga oryziterrae</name>
    <dbReference type="NCBI Taxonomy" id="1031224"/>
    <lineage>
        <taxon>Bacteria</taxon>
        <taxon>Pseudomonadati</taxon>
        <taxon>Bacteroidota</taxon>
        <taxon>Chitinophagia</taxon>
        <taxon>Chitinophagales</taxon>
        <taxon>Chitinophagaceae</taxon>
        <taxon>Chitinophaga</taxon>
    </lineage>
</organism>
<dbReference type="GO" id="GO:0016491">
    <property type="term" value="F:oxidoreductase activity"/>
    <property type="evidence" value="ECO:0007669"/>
    <property type="project" value="UniProtKB-KW"/>
</dbReference>
<dbReference type="Proteomes" id="UP000468388">
    <property type="component" value="Unassembled WGS sequence"/>
</dbReference>
<dbReference type="GO" id="GO:0016020">
    <property type="term" value="C:membrane"/>
    <property type="evidence" value="ECO:0007669"/>
    <property type="project" value="TreeGrafter"/>
</dbReference>
<evidence type="ECO:0000313" key="6">
    <source>
        <dbReference type="Proteomes" id="UP000468388"/>
    </source>
</evidence>
<dbReference type="PRINTS" id="PR00080">
    <property type="entry name" value="SDRFAMILY"/>
</dbReference>
<proteinExistence type="inferred from homology"/>
<dbReference type="PANTHER" id="PTHR44196">
    <property type="entry name" value="DEHYDROGENASE/REDUCTASE SDR FAMILY MEMBER 7B"/>
    <property type="match status" value="1"/>
</dbReference>
<dbReference type="SMART" id="SM00822">
    <property type="entry name" value="PKS_KR"/>
    <property type="match status" value="1"/>
</dbReference>